<comment type="caution">
    <text evidence="1">The sequence shown here is derived from an EMBL/GenBank/DDBJ whole genome shotgun (WGS) entry which is preliminary data.</text>
</comment>
<gene>
    <name evidence="1" type="ORF">T07_7309</name>
</gene>
<evidence type="ECO:0000313" key="1">
    <source>
        <dbReference type="EMBL" id="KRX25262.1"/>
    </source>
</evidence>
<protein>
    <submittedName>
        <fullName evidence="1">Uncharacterized protein</fullName>
    </submittedName>
</protein>
<proteinExistence type="predicted"/>
<evidence type="ECO:0000313" key="2">
    <source>
        <dbReference type="Proteomes" id="UP000054630"/>
    </source>
</evidence>
<dbReference type="Proteomes" id="UP000054630">
    <property type="component" value="Unassembled WGS sequence"/>
</dbReference>
<name>A0A0V0SEP8_9BILA</name>
<sequence length="121" mass="14544">MLNTVSYVILSWEDKIYKTCQDSEIHILKIKQWRANVQEEMPVQDEIKSHVELHHSIQILFLVLQSRMYVQLRVYPFCKCIYGKQVKLLTLWPNYFCEAEWPPLLHCQNLLTVQKDTILYC</sequence>
<reference evidence="1 2" key="1">
    <citation type="submission" date="2015-01" db="EMBL/GenBank/DDBJ databases">
        <title>Evolution of Trichinella species and genotypes.</title>
        <authorList>
            <person name="Korhonen P.K."/>
            <person name="Edoardo P."/>
            <person name="Giuseppe L.R."/>
            <person name="Gasser R.B."/>
        </authorList>
    </citation>
    <scope>NUCLEOTIDE SEQUENCE [LARGE SCALE GENOMIC DNA]</scope>
    <source>
        <strain evidence="1">ISS37</strain>
    </source>
</reference>
<accession>A0A0V0SEP8</accession>
<dbReference type="EMBL" id="JYDL01000013">
    <property type="protein sequence ID" value="KRX25262.1"/>
    <property type="molecule type" value="Genomic_DNA"/>
</dbReference>
<dbReference type="STRING" id="6336.A0A0V0SEP8"/>
<keyword evidence="2" id="KW-1185">Reference proteome</keyword>
<dbReference type="AlphaFoldDB" id="A0A0V0SEP8"/>
<organism evidence="1 2">
    <name type="scientific">Trichinella nelsoni</name>
    <dbReference type="NCBI Taxonomy" id="6336"/>
    <lineage>
        <taxon>Eukaryota</taxon>
        <taxon>Metazoa</taxon>
        <taxon>Ecdysozoa</taxon>
        <taxon>Nematoda</taxon>
        <taxon>Enoplea</taxon>
        <taxon>Dorylaimia</taxon>
        <taxon>Trichinellida</taxon>
        <taxon>Trichinellidae</taxon>
        <taxon>Trichinella</taxon>
    </lineage>
</organism>